<dbReference type="EMBL" id="MGGL01000001">
    <property type="protein sequence ID" value="OGM27911.1"/>
    <property type="molecule type" value="Genomic_DNA"/>
</dbReference>
<organism evidence="1 2">
    <name type="scientific">Candidatus Woesebacteria bacterium RIFCSPHIGHO2_01_FULL_40_22</name>
    <dbReference type="NCBI Taxonomy" id="1802499"/>
    <lineage>
        <taxon>Bacteria</taxon>
        <taxon>Candidatus Woeseibacteriota</taxon>
    </lineage>
</organism>
<dbReference type="Proteomes" id="UP000179221">
    <property type="component" value="Unassembled WGS sequence"/>
</dbReference>
<reference evidence="1 2" key="1">
    <citation type="journal article" date="2016" name="Nat. Commun.">
        <title>Thousands of microbial genomes shed light on interconnected biogeochemical processes in an aquifer system.</title>
        <authorList>
            <person name="Anantharaman K."/>
            <person name="Brown C.T."/>
            <person name="Hug L.A."/>
            <person name="Sharon I."/>
            <person name="Castelle C.J."/>
            <person name="Probst A.J."/>
            <person name="Thomas B.C."/>
            <person name="Singh A."/>
            <person name="Wilkins M.J."/>
            <person name="Karaoz U."/>
            <person name="Brodie E.L."/>
            <person name="Williams K.H."/>
            <person name="Hubbard S.S."/>
            <person name="Banfield J.F."/>
        </authorList>
    </citation>
    <scope>NUCLEOTIDE SEQUENCE [LARGE SCALE GENOMIC DNA]</scope>
</reference>
<evidence type="ECO:0000313" key="1">
    <source>
        <dbReference type="EMBL" id="OGM27911.1"/>
    </source>
</evidence>
<name>A0A1F7YKN1_9BACT</name>
<comment type="caution">
    <text evidence="1">The sequence shown here is derived from an EMBL/GenBank/DDBJ whole genome shotgun (WGS) entry which is preliminary data.</text>
</comment>
<protein>
    <recommendedName>
        <fullName evidence="3">Cyanophycin synthase-like N-terminal domain-containing protein</fullName>
    </recommendedName>
</protein>
<sequence length="171" mass="19630">MKIDQQKDKVFLLQQITNPAIHTDILSGTIPVLLKKIPTIFGNFCCNNAQLSFKNEVKNTEVGHLFEHLILENLKLETLKKENNADYIGETTWNWNLEKIGTYNITIFSPTKNKDIFYKACMKSIAILEEIYNYNSIPLAGAEINPRPAETATCTRLETQVLPYFYLRLLS</sequence>
<proteinExistence type="predicted"/>
<evidence type="ECO:0000313" key="2">
    <source>
        <dbReference type="Proteomes" id="UP000179221"/>
    </source>
</evidence>
<dbReference type="AlphaFoldDB" id="A0A1F7YKN1"/>
<gene>
    <name evidence="1" type="ORF">A2628_03430</name>
</gene>
<evidence type="ECO:0008006" key="3">
    <source>
        <dbReference type="Google" id="ProtNLM"/>
    </source>
</evidence>
<accession>A0A1F7YKN1</accession>